<comment type="caution">
    <text evidence="6">The sequence shown here is derived from an EMBL/GenBank/DDBJ whole genome shotgun (WGS) entry which is preliminary data.</text>
</comment>
<keyword evidence="3 5" id="KW-1133">Transmembrane helix</keyword>
<evidence type="ECO:0000313" key="7">
    <source>
        <dbReference type="Proteomes" id="UP000652231"/>
    </source>
</evidence>
<dbReference type="InterPro" id="IPR019109">
    <property type="entry name" value="MamF_MmsF"/>
</dbReference>
<reference evidence="6" key="2">
    <citation type="submission" date="2020-09" db="EMBL/GenBank/DDBJ databases">
        <authorList>
            <person name="Sun Q."/>
            <person name="Zhou Y."/>
        </authorList>
    </citation>
    <scope>NUCLEOTIDE SEQUENCE</scope>
    <source>
        <strain evidence="6">CGMCC 1.12924</strain>
    </source>
</reference>
<keyword evidence="2 5" id="KW-0812">Transmembrane</keyword>
<proteinExistence type="predicted"/>
<reference evidence="6" key="1">
    <citation type="journal article" date="2014" name="Int. J. Syst. Evol. Microbiol.">
        <title>Complete genome sequence of Corynebacterium casei LMG S-19264T (=DSM 44701T), isolated from a smear-ripened cheese.</title>
        <authorList>
            <consortium name="US DOE Joint Genome Institute (JGI-PGF)"/>
            <person name="Walter F."/>
            <person name="Albersmeier A."/>
            <person name="Kalinowski J."/>
            <person name="Ruckert C."/>
        </authorList>
    </citation>
    <scope>NUCLEOTIDE SEQUENCE</scope>
    <source>
        <strain evidence="6">CGMCC 1.12924</strain>
    </source>
</reference>
<dbReference type="RefSeq" id="WP_188442462.1">
    <property type="nucleotide sequence ID" value="NZ_BMGK01000009.1"/>
</dbReference>
<accession>A0A8J2VD08</accession>
<feature type="transmembrane region" description="Helical" evidence="5">
    <location>
        <begin position="12"/>
        <end position="30"/>
    </location>
</feature>
<evidence type="ECO:0000256" key="2">
    <source>
        <dbReference type="ARBA" id="ARBA00022692"/>
    </source>
</evidence>
<name>A0A8J2VD08_9FLAO</name>
<evidence type="ECO:0000313" key="6">
    <source>
        <dbReference type="EMBL" id="GGD97887.1"/>
    </source>
</evidence>
<evidence type="ECO:0000256" key="4">
    <source>
        <dbReference type="ARBA" id="ARBA00023136"/>
    </source>
</evidence>
<keyword evidence="7" id="KW-1185">Reference proteome</keyword>
<keyword evidence="4 5" id="KW-0472">Membrane</keyword>
<evidence type="ECO:0000256" key="1">
    <source>
        <dbReference type="ARBA" id="ARBA00004141"/>
    </source>
</evidence>
<evidence type="ECO:0000256" key="5">
    <source>
        <dbReference type="SAM" id="Phobius"/>
    </source>
</evidence>
<protein>
    <recommendedName>
        <fullName evidence="8">DUF4870 domain-containing protein</fullName>
    </recommendedName>
</protein>
<evidence type="ECO:0008006" key="8">
    <source>
        <dbReference type="Google" id="ProtNLM"/>
    </source>
</evidence>
<feature type="transmembrane region" description="Helical" evidence="5">
    <location>
        <begin position="42"/>
        <end position="61"/>
    </location>
</feature>
<dbReference type="Proteomes" id="UP000652231">
    <property type="component" value="Unassembled WGS sequence"/>
</dbReference>
<dbReference type="Pfam" id="PF09685">
    <property type="entry name" value="MamF_MmsF"/>
    <property type="match status" value="1"/>
</dbReference>
<feature type="transmembrane region" description="Helical" evidence="5">
    <location>
        <begin position="67"/>
        <end position="87"/>
    </location>
</feature>
<sequence>MENTTDTDGKTIGIIAYITLIGWVVAILMNSNKKNDYASFHIRQMLGLILLSILVSVLSMYVNLGVFGTILSVLILVLWIIGFVGAIQGERKLVPIIGENFQEWFKGIK</sequence>
<evidence type="ECO:0000256" key="3">
    <source>
        <dbReference type="ARBA" id="ARBA00022989"/>
    </source>
</evidence>
<gene>
    <name evidence="6" type="ORF">GCM10011312_21860</name>
</gene>
<comment type="subcellular location">
    <subcellularLocation>
        <location evidence="1">Membrane</location>
        <topology evidence="1">Multi-pass membrane protein</topology>
    </subcellularLocation>
</comment>
<dbReference type="EMBL" id="BMGK01000009">
    <property type="protein sequence ID" value="GGD97887.1"/>
    <property type="molecule type" value="Genomic_DNA"/>
</dbReference>
<organism evidence="6 7">
    <name type="scientific">Planktosalinus lacus</name>
    <dbReference type="NCBI Taxonomy" id="1526573"/>
    <lineage>
        <taxon>Bacteria</taxon>
        <taxon>Pseudomonadati</taxon>
        <taxon>Bacteroidota</taxon>
        <taxon>Flavobacteriia</taxon>
        <taxon>Flavobacteriales</taxon>
        <taxon>Flavobacteriaceae</taxon>
        <taxon>Planktosalinus</taxon>
    </lineage>
</organism>
<dbReference type="AlphaFoldDB" id="A0A8J2VD08"/>